<keyword evidence="4 5" id="KW-0175">Coiled coil</keyword>
<dbReference type="OrthoDB" id="8851913at2759"/>
<feature type="compositionally biased region" description="Polar residues" evidence="6">
    <location>
        <begin position="544"/>
        <end position="553"/>
    </location>
</feature>
<evidence type="ECO:0000256" key="5">
    <source>
        <dbReference type="SAM" id="Coils"/>
    </source>
</evidence>
<dbReference type="Pfam" id="PF10358">
    <property type="entry name" value="NT-C2"/>
    <property type="match status" value="1"/>
</dbReference>
<feature type="compositionally biased region" description="Basic and acidic residues" evidence="6">
    <location>
        <begin position="3901"/>
        <end position="3920"/>
    </location>
</feature>
<sequence>MTSVWKRLQRVGKKASKFQFAASFHELVLECTDKWQPDKVRVVWIRRSRRHSTKLHSWQPGIKNPYRGLVVWQLPESLEITVTLFKEPTAEEFEDKDWTFVIENETKGHRKVLASADVNMKRYASATPANYSLTLNFKALSVKVVEATLKLHLSCVFLKEGKATDEDMQSLASLMSIKQSDIGNLDDFNCSDEEVSDERKTSTTGPGPATHVIASAGRIPDLAWRPVIDADPTVASSEMEWRSSSTISAPSYVAPPKPLEPAPTGPSSQEARPSPYAYTLPAFTRAHPPALPRIFQPSAGPAPRRPQSFHSDLPPNEGSEAPPTSFSDPPHCFPSSSNTSRPASISCFPPAVQNHPKVCPSEPLTTPSSLPSAPPSASWQTEWRSPQGQPSLSPPSVHPTASEAAETHRKQREEITSKFPLVPAVPVDQRGLIPPLVSSLPPLPPPHHQTAHIVQDAELRRQLSTLSEEENQSPTSAASEERTELGRASGRRREAAFGVEVVRASARPESMSPLLTLSPRTHVDAELKYFELPKTQIERKENRSAQPTPTTPTRAEKPNLVFHETMSASTKEDVVNPRNRLSQISIQLENPIAQLQSVQPVLKSLTKPQPTLNFPKEPSLHFPKIAAPPEGNFFDVAPRKEAVTMDFGGDSKAASVTYSLRDANSASNIVTKNKTRCGAQSVEAKSARSTANFNPVSTMSMGEDEALLFPGKAVVKSSSSTDLLDERSVYTSKVELGPLRVTSDSQVVPPSSETSTGEIIRELSMIRFLPICPQYSKIPGMTSLHHSEIMPWQQDGSDLLPQRPSRGLPLQLLSDYISSPCQGSTRAVNMVALTPTCSKYPIIPGFPCLLEHESEGILLLPTCPSVYRVPGLASLETLTNCRQKVWDKRSLCNKPQQKTEAFVSHWSYDLEQAVSDGNRPIKMVALLPSCSKKSSIFGFPSAPGKQVYFNLSSASLLLPTCPQQTLIEGLPFRQRGPFCKNWHKLMEIIVDKPLKVYHLCPAQENGKPLPHMVNMLPSCPGKQTIHGFPSLSVKEYCMSSGPFEPICDPEVENFLPTTFPSKDRDIVLPAKETSGNQCESNLVSTDILAETKVTKGESVFQHVCPIPVESSDNLKTISSIAFSPSCPNKSSFEGKPTKPRQQMLSTVSIVIVSPKHSQIPGMPSLYPSNSTIQDWHTLWKSTSRSSKERKPPYIVEWTLKNAEIFNNMINMSISSQNAKVFGLPSAHQQKPNMVNLVPSCPGSSEIPGFPSQTSQNHSSAAFKKQHTYPSPSWGIPVTKRETLILVPSLCLESSSLNLMWRISPSCPESVNIPGFPSSLMRTYNTTMVSLLPSCTEKSGVPGMSLTDNTEQSEWFTEELSLLLPKRKTVFLLQLKGLCHEHNEVKNMVSMLPSCPGTACLPGFPSAPCQVLSTMSHLLHTCPIRSWVRGLPSKVQGWHDERDWVVSEKPEFKKPLTKAQHVFRPHSPEVYLRDKSLLRIMVSMLPPCPKISNVTGIPSKAKESLALALMDNTPTMLELSTTITRKSSIQGVPAKNTARLNEDWYFAKHAVWETRSKRKQIDFHCDSETKEISYWENKIMVSLVPSCPQQAVSLGFPSSPQHHACHPAGGVNLGMEQTMACYPRHSRISGIASGTLIFSDFGDSWPMVPKETHTISDSHKKFCFQASLQPPVLLLDSNQSPKKVSLVPLCPKKASVLGLPSTHEHPPAPEWPIATPTMTNAAQIMVSNLLLVGHQCVSEAPEMYKSSQVESVNVNQEEAIKDRPSSHSQIQMDQLSCTDDKIEVSEDIPNTTEIKGEIRNSPCDVSLPFKESREQGIGIPDEEERGHLHFRVWHSIPDLPLFLTVRKRDEHPCWQQPKWSIVNDAQEFSSQAEIDTAEQKIHLPSSTIQWEELPKAEKSPADQTIQWEELPKATTNQASVKEKSNESSGFIPWFSGASLHIVEDYDKEKTKTESKVLHPLLYSPVASDTLEVTSIFQPANEFSPDSQSILKTPFEDGNTMTLTSVDLQIKEENPPSLLYNAKPETIFNQFTGSIVHKVAGMPSRFPVKEEKLWFIEPKLLYKKKTKGKDAITASSSNNPDDTMEMVLLAPLCPRVSRNPGFPSSLKTHIDFNCQNEEDSSLWCLHSGGISSIPANEERPLISGGEPLMENDHQKENGCLQNGVKQHLGGLAPSCPNVSTIVGLPSIHKPDNKDWNTNHYPFWEKQEKFNAPLSENTENSENMKQIVSLAQCCPRDSHIFGIASVPNPSVYDHTRNMISLSNLCARRSLIPGMSSIHSIHDCAFSKELLHELNKKDKLVWLTSNLKDKRATKRMVSLLPSCPIMSRVPGFPSAPKPHNEYYSYNIVHLLPLCPLLSVIPGFSSTETHTEERRPLKRDVLMPRPPKNPQLMIGQFNAHTQNNSIYLVPTCPRKSAIPGLPSVARYDMLRLQDICNNASRYPGSSSIAEVSHWQWLFDRQCLWDNPPKNSTFVFDGPIQDKEMTKTMISLASSCPEAPRSSGFPSRPQVKTRTEVNMVNLLPYCPDISSIRGFGSLTTILRLEWLTETYPLLIKPKRNLNEICLEQPYHCNIKHMMRMVTSCPQKARLCGFPSAFITNRSLDMVSLYTSAPCVSRVPGLPSARRHSAECVDLPTSTKPNRIVDSKLLKKTVEFSNFCTDQYLNQDEMKSMVTMATSCPCVSQLPGLPSIALSNPKNKEMLNSLTLKSNEIPPIQESAYVESQDNMAPPTSVISPSSQHECDENNDNTKPNVEVHVEQGTSEKVRGMIKEPQKVTRLLEPSEPVGVLGWEVLEEDGTIEKSVETSHFVEDSSGLVNTIVGVFNKSYETVASILGPCSSALAEGDQQPDLSSDVGDKAATSLDEVVPYTPNSFTLAQTQEADLEDLHDHPPTDYPMTVEPYMWDLVDDRSTSTSPSTDSDNSFLAVASMKKWPPLTEADLTEISKEEIQVEEKVASREGLATEQGSERLQARVEQDDNKVVVSSIEMDKCKPTSMEEGTVASLQQTTEKSINAKSQNRQHRSETAGGPEADFAVPQRGRKQKRNVQDPKQTGCEHDQPIVPKRPLRRKDSVSPDYRKNLNSSSIKPFSNIVTNQYLSKGATNDIGSTQGEQRTCCIVEKQTVQTTSEPSERSLCVSNSFDALPNMEIRFDSPNSTTSQISERQEVSTKQHSQEHVVKILSVQTELEVAESKESEHKLVVSNSASLSQDSSTVNLTSKTTETKSRTKVLEPEEFQVYQPAPLSVIKKMCLPHHGKKIPQSKSVRTDDEPVGDKEPKIPPENKELGYVAENIDRETVSGSISFQKSVDTPLTAEQQEEKISTHPVPRPCVRKSLKCAEMTKDRKHVQDLPLNPPGDQLPAEEAIQVPLRRNKFTKEGGNADAADELLSVPVPKPRVKKCFSELFQEDAVISGLPHSCHSEIFGPEKGETNEQTCLPVPLPRSRKSLDCSPYVDKPHPKEMNELQVNEIKASKETTKCDSSLESSLISEGDFVTIQRVDDAALEVEMQVIAAMQEEYTPSKCGETTEAPSEEIVEGWTFTEEASVPRETEAVFEQDSMKKVLEAEVEGSFASSQDDWLHVEDEKVREVMELKEEVGDEELDFGFVSVIVAAGCSENQRQTEEEGVPGDPSIPVPRGKKRLSGSSLDNTKTQSDVIQQSIEPTTPQKRPAEGTAAPHSPSLVTSSQSLLEWCQDITQGHKGVRITNFSTSWRNGMAFCAILHHFHPSAVTFEMLDPYDIQHNNKKAFDGFAELGISRLLEPSDMMLRAVPDRLIIMTYLSQIRAHFTGQELSVLHIEENSSESSYRYAASVEPQGEDHEAAVRYCTEKLQEEGMSLESTTPPIDMVPPPRNKRTAPGGATGAQGPVAPPRTHFLSKSGFSHIKDADLLKKRRSQRRSGSVEDGDVPTGAAAEHHEHNRSAVGCEESRAEGQDQSQYVLSQMEALEAEQKHIDSRAAVVENKLRLLLDSGTDQVEEERLIQEWFTLVNKKNALIRRQDHLQLLLEEQDLERRFELLKKELRDMMAMEEYQKGHAHKHREQLLLHELVSLVNQRDQLIHNMDAKERGAVEEDERLERGLEQRKRKYAKQQKEKCVMQ</sequence>
<evidence type="ECO:0000259" key="9">
    <source>
        <dbReference type="PROSITE" id="PS51848"/>
    </source>
</evidence>
<feature type="compositionally biased region" description="Basic and acidic residues" evidence="6">
    <location>
        <begin position="3256"/>
        <end position="3273"/>
    </location>
</feature>
<reference evidence="10" key="2">
    <citation type="submission" date="2025-08" db="UniProtKB">
        <authorList>
            <consortium name="Ensembl"/>
        </authorList>
    </citation>
    <scope>IDENTIFICATION</scope>
</reference>
<dbReference type="InterPro" id="IPR036872">
    <property type="entry name" value="CH_dom_sf"/>
</dbReference>
<feature type="domain" description="Calponin-homology (CH)" evidence="7">
    <location>
        <begin position="3672"/>
        <end position="3777"/>
    </location>
</feature>
<keyword evidence="11" id="KW-1185">Reference proteome</keyword>
<dbReference type="PANTHER" id="PTHR23167:SF91">
    <property type="entry name" value="EH DOMAIN-BINDING PROTEIN 1-LIKE PROTEIN 1"/>
    <property type="match status" value="1"/>
</dbReference>
<dbReference type="InterPro" id="IPR001715">
    <property type="entry name" value="CH_dom"/>
</dbReference>
<keyword evidence="2" id="KW-0597">Phosphoprotein</keyword>
<organism evidence="10 11">
    <name type="scientific">Gouania willdenowi</name>
    <name type="common">Blunt-snouted clingfish</name>
    <name type="synonym">Lepadogaster willdenowi</name>
    <dbReference type="NCBI Taxonomy" id="441366"/>
    <lineage>
        <taxon>Eukaryota</taxon>
        <taxon>Metazoa</taxon>
        <taxon>Chordata</taxon>
        <taxon>Craniata</taxon>
        <taxon>Vertebrata</taxon>
        <taxon>Euteleostomi</taxon>
        <taxon>Actinopterygii</taxon>
        <taxon>Neopterygii</taxon>
        <taxon>Teleostei</taxon>
        <taxon>Neoteleostei</taxon>
        <taxon>Acanthomorphata</taxon>
        <taxon>Ovalentaria</taxon>
        <taxon>Blenniimorphae</taxon>
        <taxon>Blenniiformes</taxon>
        <taxon>Gobiesocoidei</taxon>
        <taxon>Gobiesocidae</taxon>
        <taxon>Gobiesocinae</taxon>
        <taxon>Gouania</taxon>
    </lineage>
</organism>
<feature type="region of interest" description="Disordered" evidence="6">
    <location>
        <begin position="188"/>
        <end position="212"/>
    </location>
</feature>
<feature type="compositionally biased region" description="Pro residues" evidence="6">
    <location>
        <begin position="253"/>
        <end position="264"/>
    </location>
</feature>
<evidence type="ECO:0000256" key="4">
    <source>
        <dbReference type="ARBA" id="ARBA00023054"/>
    </source>
</evidence>
<feature type="compositionally biased region" description="Polar residues" evidence="6">
    <location>
        <begin position="334"/>
        <end position="343"/>
    </location>
</feature>
<feature type="region of interest" description="Disordered" evidence="6">
    <location>
        <begin position="2948"/>
        <end position="3077"/>
    </location>
</feature>
<dbReference type="SUPFAM" id="SSF47576">
    <property type="entry name" value="Calponin-homology domain, CH-domain"/>
    <property type="match status" value="1"/>
</dbReference>
<dbReference type="PROSITE" id="PS50021">
    <property type="entry name" value="CH"/>
    <property type="match status" value="1"/>
</dbReference>
<feature type="region of interest" description="Disordered" evidence="6">
    <location>
        <begin position="534"/>
        <end position="555"/>
    </location>
</feature>
<evidence type="ECO:0000313" key="10">
    <source>
        <dbReference type="Ensembl" id="ENSGWIP00000049524.1"/>
    </source>
</evidence>
<feature type="compositionally biased region" description="Basic and acidic residues" evidence="6">
    <location>
        <begin position="534"/>
        <end position="543"/>
    </location>
</feature>
<evidence type="ECO:0000313" key="11">
    <source>
        <dbReference type="Proteomes" id="UP000694680"/>
    </source>
</evidence>
<name>A0A8C5NEL9_GOUWI</name>
<feature type="region of interest" description="Disordered" evidence="6">
    <location>
        <begin position="465"/>
        <end position="493"/>
    </location>
</feature>
<dbReference type="CTD" id="557083"/>
<dbReference type="SMART" id="SM01203">
    <property type="entry name" value="DUF3585"/>
    <property type="match status" value="1"/>
</dbReference>
<feature type="compositionally biased region" description="Basic and acidic residues" evidence="6">
    <location>
        <begin position="4053"/>
        <end position="4069"/>
    </location>
</feature>
<feature type="compositionally biased region" description="Polar residues" evidence="6">
    <location>
        <begin position="2995"/>
        <end position="3010"/>
    </location>
</feature>
<evidence type="ECO:0000259" key="8">
    <source>
        <dbReference type="PROSITE" id="PS51840"/>
    </source>
</evidence>
<feature type="region of interest" description="Disordered" evidence="6">
    <location>
        <begin position="3607"/>
        <end position="3670"/>
    </location>
</feature>
<feature type="region of interest" description="Disordered" evidence="6">
    <location>
        <begin position="4053"/>
        <end position="4085"/>
    </location>
</feature>
<evidence type="ECO:0000256" key="3">
    <source>
        <dbReference type="ARBA" id="ARBA00022753"/>
    </source>
</evidence>
<feature type="compositionally biased region" description="Basic and acidic residues" evidence="6">
    <location>
        <begin position="2959"/>
        <end position="2973"/>
    </location>
</feature>
<dbReference type="Proteomes" id="UP000694680">
    <property type="component" value="Chromosome 18"/>
</dbReference>
<comment type="subcellular location">
    <subcellularLocation>
        <location evidence="1">Endosome</location>
    </subcellularLocation>
</comment>
<evidence type="ECO:0000256" key="2">
    <source>
        <dbReference type="ARBA" id="ARBA00022553"/>
    </source>
</evidence>
<dbReference type="InterPro" id="IPR019448">
    <property type="entry name" value="NT-C2"/>
</dbReference>
<feature type="region of interest" description="Disordered" evidence="6">
    <location>
        <begin position="289"/>
        <end position="421"/>
    </location>
</feature>
<feature type="domain" description="BMERB" evidence="9">
    <location>
        <begin position="3914"/>
        <end position="4065"/>
    </location>
</feature>
<reference evidence="10" key="3">
    <citation type="submission" date="2025-09" db="UniProtKB">
        <authorList>
            <consortium name="Ensembl"/>
        </authorList>
    </citation>
    <scope>IDENTIFICATION</scope>
</reference>
<feature type="compositionally biased region" description="Polar residues" evidence="6">
    <location>
        <begin position="465"/>
        <end position="478"/>
    </location>
</feature>
<dbReference type="InterPro" id="IPR050540">
    <property type="entry name" value="F-actin_Monoox_Mical"/>
</dbReference>
<gene>
    <name evidence="10" type="primary">ehbp1l1a</name>
</gene>
<feature type="compositionally biased region" description="Polar residues" evidence="6">
    <location>
        <begin position="3632"/>
        <end position="3656"/>
    </location>
</feature>
<proteinExistence type="predicted"/>
<dbReference type="GO" id="GO:0005768">
    <property type="term" value="C:endosome"/>
    <property type="evidence" value="ECO:0007669"/>
    <property type="project" value="UniProtKB-SubCell"/>
</dbReference>
<evidence type="ECO:0000256" key="6">
    <source>
        <dbReference type="SAM" id="MobiDB-lite"/>
    </source>
</evidence>
<feature type="domain" description="C2 NT-type" evidence="8">
    <location>
        <begin position="8"/>
        <end position="157"/>
    </location>
</feature>
<feature type="region of interest" description="Disordered" evidence="6">
    <location>
        <begin position="2717"/>
        <end position="2745"/>
    </location>
</feature>
<feature type="compositionally biased region" description="Basic and acidic residues" evidence="6">
    <location>
        <begin position="3061"/>
        <end position="3071"/>
    </location>
</feature>
<protein>
    <submittedName>
        <fullName evidence="10">EH domain-binding protein 1-like protein 1</fullName>
    </submittedName>
</protein>
<dbReference type="InterPro" id="IPR022735">
    <property type="entry name" value="bMERB_dom"/>
</dbReference>
<dbReference type="RefSeq" id="XP_028330304.1">
    <property type="nucleotide sequence ID" value="XM_028474503.1"/>
</dbReference>
<feature type="region of interest" description="Disordered" evidence="6">
    <location>
        <begin position="3822"/>
        <end position="3924"/>
    </location>
</feature>
<dbReference type="PROSITE" id="PS51848">
    <property type="entry name" value="BMERB"/>
    <property type="match status" value="1"/>
</dbReference>
<feature type="coiled-coil region" evidence="5">
    <location>
        <begin position="3988"/>
        <end position="4015"/>
    </location>
</feature>
<feature type="region of interest" description="Disordered" evidence="6">
    <location>
        <begin position="3246"/>
        <end position="3273"/>
    </location>
</feature>
<reference evidence="10" key="1">
    <citation type="submission" date="2020-06" db="EMBL/GenBank/DDBJ databases">
        <authorList>
            <consortium name="Wellcome Sanger Institute Data Sharing"/>
        </authorList>
    </citation>
    <scope>NUCLEOTIDE SEQUENCE [LARGE SCALE GENOMIC DNA]</scope>
</reference>
<accession>A0A8C5NEL9</accession>
<dbReference type="PANTHER" id="PTHR23167">
    <property type="entry name" value="CALPONIN HOMOLOGY DOMAIN-CONTAINING PROTEIN DDB_G0272472-RELATED"/>
    <property type="match status" value="1"/>
</dbReference>
<evidence type="ECO:0000256" key="1">
    <source>
        <dbReference type="ARBA" id="ARBA00004177"/>
    </source>
</evidence>
<feature type="compositionally biased region" description="Basic and acidic residues" evidence="6">
    <location>
        <begin position="405"/>
        <end position="416"/>
    </location>
</feature>
<dbReference type="Pfam" id="PF12130">
    <property type="entry name" value="bMERB_dom"/>
    <property type="match status" value="1"/>
</dbReference>
<dbReference type="PROSITE" id="PS51840">
    <property type="entry name" value="C2_NT"/>
    <property type="match status" value="1"/>
</dbReference>
<evidence type="ECO:0000259" key="7">
    <source>
        <dbReference type="PROSITE" id="PS50021"/>
    </source>
</evidence>
<dbReference type="Pfam" id="PF00307">
    <property type="entry name" value="CH"/>
    <property type="match status" value="1"/>
</dbReference>
<dbReference type="FunFam" id="1.10.418.10:FF:000023">
    <property type="entry name" value="EH domain-binding protein 1 isoform X1"/>
    <property type="match status" value="1"/>
</dbReference>
<feature type="compositionally biased region" description="Low complexity" evidence="6">
    <location>
        <begin position="360"/>
        <end position="378"/>
    </location>
</feature>
<dbReference type="GeneID" id="114480390"/>
<keyword evidence="3" id="KW-0967">Endosome</keyword>
<feature type="compositionally biased region" description="Basic and acidic residues" evidence="6">
    <location>
        <begin position="479"/>
        <end position="493"/>
    </location>
</feature>
<feature type="region of interest" description="Disordered" evidence="6">
    <location>
        <begin position="248"/>
        <end position="274"/>
    </location>
</feature>
<dbReference type="Gene3D" id="1.10.418.10">
    <property type="entry name" value="Calponin-like domain"/>
    <property type="match status" value="1"/>
</dbReference>
<dbReference type="SMART" id="SM00033">
    <property type="entry name" value="CH"/>
    <property type="match status" value="1"/>
</dbReference>
<dbReference type="Ensembl" id="ENSGWIT00000053529.1">
    <property type="protein sequence ID" value="ENSGWIP00000049524.1"/>
    <property type="gene ID" value="ENSGWIG00000024160.1"/>
</dbReference>